<organism evidence="2">
    <name type="scientific">Siphoviridae sp. ct2zh4</name>
    <dbReference type="NCBI Taxonomy" id="2825319"/>
    <lineage>
        <taxon>Viruses</taxon>
        <taxon>Duplodnaviria</taxon>
        <taxon>Heunggongvirae</taxon>
        <taxon>Uroviricota</taxon>
        <taxon>Caudoviricetes</taxon>
    </lineage>
</organism>
<evidence type="ECO:0000313" key="2">
    <source>
        <dbReference type="EMBL" id="DAD97449.1"/>
    </source>
</evidence>
<feature type="compositionally biased region" description="Basic and acidic residues" evidence="1">
    <location>
        <begin position="265"/>
        <end position="280"/>
    </location>
</feature>
<protein>
    <submittedName>
        <fullName evidence="2">Uncharacterized protein</fullName>
    </submittedName>
</protein>
<name>A0A8S5NRW9_9CAUD</name>
<feature type="region of interest" description="Disordered" evidence="1">
    <location>
        <begin position="257"/>
        <end position="280"/>
    </location>
</feature>
<proteinExistence type="predicted"/>
<dbReference type="EMBL" id="BK015241">
    <property type="protein sequence ID" value="DAD97449.1"/>
    <property type="molecule type" value="Genomic_DNA"/>
</dbReference>
<reference evidence="2" key="1">
    <citation type="journal article" date="2021" name="Proc. Natl. Acad. Sci. U.S.A.">
        <title>A Catalog of Tens of Thousands of Viruses from Human Metagenomes Reveals Hidden Associations with Chronic Diseases.</title>
        <authorList>
            <person name="Tisza M.J."/>
            <person name="Buck C.B."/>
        </authorList>
    </citation>
    <scope>NUCLEOTIDE SEQUENCE</scope>
    <source>
        <strain evidence="2">Ct2zh4</strain>
    </source>
</reference>
<accession>A0A8S5NRW9</accession>
<sequence>MVLRSRALMRLGAMVRISWPRTRISPDAIWLSNSPLLGNSNNSMIFKALKPSVSAPFCLKGQKMAADSAGNDLSSAKIVVTSAYRFAPYDATKKLTADLIAPTVADVKTGLDKIFSTGGFVGLITEDGAPQPGRDADDAIKFHQPGYSVNGKASLTEQFTVAEDNSITRKMTIGTPDTNGVYHVTDVIQDGKWFCYKETVFKNGTHRRRLGVVNLTGNEQGQETAGKNTGDAWTIEWIQDDTCDSGNSKYLESFVTPTVSSGSHTTDHQADDHESQPVTD</sequence>
<evidence type="ECO:0000256" key="1">
    <source>
        <dbReference type="SAM" id="MobiDB-lite"/>
    </source>
</evidence>